<feature type="compositionally biased region" description="Basic and acidic residues" evidence="1">
    <location>
        <begin position="1"/>
        <end position="10"/>
    </location>
</feature>
<proteinExistence type="predicted"/>
<organism evidence="2 3">
    <name type="scientific">Rhodoferax aquaticus</name>
    <dbReference type="NCBI Taxonomy" id="2527691"/>
    <lineage>
        <taxon>Bacteria</taxon>
        <taxon>Pseudomonadati</taxon>
        <taxon>Pseudomonadota</taxon>
        <taxon>Betaproteobacteria</taxon>
        <taxon>Burkholderiales</taxon>
        <taxon>Comamonadaceae</taxon>
        <taxon>Rhodoferax</taxon>
    </lineage>
</organism>
<dbReference type="RefSeq" id="WP_142813867.1">
    <property type="nucleotide sequence ID" value="NZ_CP036282.1"/>
</dbReference>
<dbReference type="KEGG" id="rhg:EXZ61_20985"/>
<dbReference type="AlphaFoldDB" id="A0A515EUS1"/>
<dbReference type="Gene3D" id="3.10.450.450">
    <property type="match status" value="1"/>
</dbReference>
<keyword evidence="3" id="KW-1185">Reference proteome</keyword>
<feature type="region of interest" description="Disordered" evidence="1">
    <location>
        <begin position="1"/>
        <end position="24"/>
    </location>
</feature>
<dbReference type="InterPro" id="IPR049290">
    <property type="entry name" value="TTMA177-like"/>
</dbReference>
<evidence type="ECO:0000313" key="2">
    <source>
        <dbReference type="EMBL" id="QDL56432.1"/>
    </source>
</evidence>
<reference evidence="3" key="1">
    <citation type="submission" date="2019-02" db="EMBL/GenBank/DDBJ databases">
        <title>Complete genome sequence of Rhodoferax sp. Gr-4.</title>
        <authorList>
            <person name="Jin L."/>
        </authorList>
    </citation>
    <scope>NUCLEOTIDE SEQUENCE [LARGE SCALE GENOMIC DNA]</scope>
    <source>
        <strain evidence="3">Gr-4</strain>
    </source>
</reference>
<evidence type="ECO:0000313" key="3">
    <source>
        <dbReference type="Proteomes" id="UP000317365"/>
    </source>
</evidence>
<dbReference type="EMBL" id="CP036282">
    <property type="protein sequence ID" value="QDL56432.1"/>
    <property type="molecule type" value="Genomic_DNA"/>
</dbReference>
<name>A0A515EUS1_9BURK</name>
<dbReference type="Proteomes" id="UP000317365">
    <property type="component" value="Chromosome"/>
</dbReference>
<protein>
    <submittedName>
        <fullName evidence="2">Uncharacterized protein</fullName>
    </submittedName>
</protein>
<sequence length="100" mass="10836">MSETRKKDEDLQVGGPGGGEFTGSVNAEIGDLRKLSELQGDKYTFVQSVEDIEQVTKIVGAADPAVTGAVVQAENGEFLEIWLSESSRPFELAADYTRVR</sequence>
<gene>
    <name evidence="2" type="ORF">EXZ61_20985</name>
</gene>
<evidence type="ECO:0000256" key="1">
    <source>
        <dbReference type="SAM" id="MobiDB-lite"/>
    </source>
</evidence>
<accession>A0A515EUS1</accession>
<reference evidence="3" key="2">
    <citation type="journal article" date="2020" name="Int. J. Syst. Evol. Microbiol.">
        <title>Genomic insights into a novel species Rhodoferax aquaticus sp. nov., isolated from freshwater.</title>
        <authorList>
            <person name="Li T."/>
            <person name="Zhuo Y."/>
            <person name="Jin C.Z."/>
            <person name="Wu X."/>
            <person name="Ko S.R."/>
            <person name="Jin F.J."/>
            <person name="Ahn C.Y."/>
            <person name="Oh H.M."/>
            <person name="Lee H.G."/>
            <person name="Jin L."/>
        </authorList>
    </citation>
    <scope>NUCLEOTIDE SEQUENCE [LARGE SCALE GENOMIC DNA]</scope>
    <source>
        <strain evidence="3">Gr-4</strain>
    </source>
</reference>